<dbReference type="PROSITE" id="PS00409">
    <property type="entry name" value="PROKAR_NTER_METHYL"/>
    <property type="match status" value="1"/>
</dbReference>
<dbReference type="InterPro" id="IPR045584">
    <property type="entry name" value="Pilin-like"/>
</dbReference>
<feature type="transmembrane region" description="Helical" evidence="1">
    <location>
        <begin position="51"/>
        <end position="73"/>
    </location>
</feature>
<comment type="caution">
    <text evidence="2">The sequence shown here is derived from an EMBL/GenBank/DDBJ whole genome shotgun (WGS) entry which is preliminary data.</text>
</comment>
<protein>
    <submittedName>
        <fullName evidence="2">Prepilin-type N-terminal cleavage/methylation domain-containing protein</fullName>
    </submittedName>
</protein>
<keyword evidence="1" id="KW-0472">Membrane</keyword>
<name>A0A538SAI7_UNCEI</name>
<evidence type="ECO:0000313" key="2">
    <source>
        <dbReference type="EMBL" id="TMQ48385.1"/>
    </source>
</evidence>
<dbReference type="InterPro" id="IPR012902">
    <property type="entry name" value="N_methyl_site"/>
</dbReference>
<dbReference type="Proteomes" id="UP000316292">
    <property type="component" value="Unassembled WGS sequence"/>
</dbReference>
<evidence type="ECO:0000313" key="3">
    <source>
        <dbReference type="Proteomes" id="UP000316292"/>
    </source>
</evidence>
<accession>A0A538SAI7</accession>
<gene>
    <name evidence="2" type="ORF">E6K71_07370</name>
</gene>
<dbReference type="AlphaFoldDB" id="A0A538SAI7"/>
<proteinExistence type="predicted"/>
<dbReference type="EMBL" id="VBOR01000076">
    <property type="protein sequence ID" value="TMQ48385.1"/>
    <property type="molecule type" value="Genomic_DNA"/>
</dbReference>
<organism evidence="2 3">
    <name type="scientific">Eiseniibacteriota bacterium</name>
    <dbReference type="NCBI Taxonomy" id="2212470"/>
    <lineage>
        <taxon>Bacteria</taxon>
        <taxon>Candidatus Eiseniibacteriota</taxon>
    </lineage>
</organism>
<evidence type="ECO:0000256" key="1">
    <source>
        <dbReference type="SAM" id="Phobius"/>
    </source>
</evidence>
<dbReference type="Pfam" id="PF07963">
    <property type="entry name" value="N_methyl"/>
    <property type="match status" value="1"/>
</dbReference>
<reference evidence="2 3" key="1">
    <citation type="journal article" date="2019" name="Nat. Microbiol.">
        <title>Mediterranean grassland soil C-N compound turnover is dependent on rainfall and depth, and is mediated by genomically divergent microorganisms.</title>
        <authorList>
            <person name="Diamond S."/>
            <person name="Andeer P.F."/>
            <person name="Li Z."/>
            <person name="Crits-Christoph A."/>
            <person name="Burstein D."/>
            <person name="Anantharaman K."/>
            <person name="Lane K.R."/>
            <person name="Thomas B.C."/>
            <person name="Pan C."/>
            <person name="Northen T.R."/>
            <person name="Banfield J.F."/>
        </authorList>
    </citation>
    <scope>NUCLEOTIDE SEQUENCE [LARGE SCALE GENOMIC DNA]</scope>
    <source>
        <strain evidence="2">WS_1</strain>
    </source>
</reference>
<keyword evidence="1" id="KW-0812">Transmembrane</keyword>
<keyword evidence="1" id="KW-1133">Transmembrane helix</keyword>
<sequence length="186" mass="20816">MWHMDCFSSLEHQGKRMILLRRRRASGASSCPCACHEGGFVSKRTSRGFSLIELAVVMLILGIVLATGIPSFIKYRRDQELVTTCQTIASQIRLYRATAMVTGRVQRFHLYYNFSGYDYHVHDNNGPVAKGWKLPKGVTYSWGGSLIGIDLTPDGRASQSVDIELVRDDGVRDTVSVQMSGQVLYH</sequence>
<dbReference type="SUPFAM" id="SSF54523">
    <property type="entry name" value="Pili subunits"/>
    <property type="match status" value="1"/>
</dbReference>
<dbReference type="Gene3D" id="3.30.700.10">
    <property type="entry name" value="Glycoprotein, Type 4 Pilin"/>
    <property type="match status" value="1"/>
</dbReference>
<dbReference type="NCBIfam" id="TIGR02532">
    <property type="entry name" value="IV_pilin_GFxxxE"/>
    <property type="match status" value="1"/>
</dbReference>